<accession>A0A2U8WEC2</accession>
<proteinExistence type="predicted"/>
<keyword evidence="2" id="KW-1185">Reference proteome</keyword>
<evidence type="ECO:0000313" key="1">
    <source>
        <dbReference type="EMBL" id="AWN43830.1"/>
    </source>
</evidence>
<dbReference type="KEGG" id="mets:DK389_29055"/>
<sequence>MMTVLKPKGRAMMWSVADELAVTKRHLTEEEARRAVEIARVAEQIRCGQDPAAAEQALRETEATLATLRARRSSLEAIQKHP</sequence>
<gene>
    <name evidence="1" type="ORF">DK389_29055</name>
</gene>
<reference evidence="2" key="1">
    <citation type="submission" date="2018-05" db="EMBL/GenBank/DDBJ databases">
        <title>Complete Genome Sequence of Methylobacterium sp. 17SD2-17.</title>
        <authorList>
            <person name="Srinivasan S."/>
        </authorList>
    </citation>
    <scope>NUCLEOTIDE SEQUENCE [LARGE SCALE GENOMIC DNA]</scope>
    <source>
        <strain evidence="2">17SD2-17</strain>
    </source>
</reference>
<name>A0A2U8WEC2_9HYPH</name>
<protein>
    <submittedName>
        <fullName evidence="1">Uncharacterized protein</fullName>
    </submittedName>
</protein>
<evidence type="ECO:0000313" key="2">
    <source>
        <dbReference type="Proteomes" id="UP000245926"/>
    </source>
</evidence>
<dbReference type="Proteomes" id="UP000245926">
    <property type="component" value="Chromosome"/>
</dbReference>
<dbReference type="AlphaFoldDB" id="A0A2U8WEC2"/>
<dbReference type="EMBL" id="CP029550">
    <property type="protein sequence ID" value="AWN43830.1"/>
    <property type="molecule type" value="Genomic_DNA"/>
</dbReference>
<organism evidence="1 2">
    <name type="scientific">Methylobacterium durans</name>
    <dbReference type="NCBI Taxonomy" id="2202825"/>
    <lineage>
        <taxon>Bacteria</taxon>
        <taxon>Pseudomonadati</taxon>
        <taxon>Pseudomonadota</taxon>
        <taxon>Alphaproteobacteria</taxon>
        <taxon>Hyphomicrobiales</taxon>
        <taxon>Methylobacteriaceae</taxon>
        <taxon>Methylobacterium</taxon>
    </lineage>
</organism>
<dbReference type="OrthoDB" id="8008484at2"/>
<dbReference type="RefSeq" id="WP_109894999.1">
    <property type="nucleotide sequence ID" value="NZ_CP029550.1"/>
</dbReference>